<gene>
    <name evidence="1" type="ORF">MSG28_010435</name>
</gene>
<evidence type="ECO:0000313" key="1">
    <source>
        <dbReference type="EMBL" id="KAI8437075.1"/>
    </source>
</evidence>
<evidence type="ECO:0000313" key="2">
    <source>
        <dbReference type="Proteomes" id="UP001064048"/>
    </source>
</evidence>
<sequence length="369" mass="42605">MHICKIQDRIDNQLLWAQVHAHIACRHMARRGGTMPALWQSSQRPMYVRTVWVDGFRHALLTNDDPYYAKLKKRRPHSSASTTQYTKTRTRREDSDLRKLSLVITSDKSSFGIRPKSHPDIEELNLNDLDQESEDEFLLKANSQPIYEFDSSRSKYNSLCLNMKAFRSNRTARNDCKENTDLSDRVLQWLDLAGKIDLLAPENGERMSQPRHSWPEIQKRNHNLSKSKTTIDLRAKEEAKTPKTDSARTQQSGIDRHDYHVPTSAATIENYARQSRNKITLRDAPKTKDAKTKRDIRVNVLEARQKVATERSAVEKQYAELVSKKLIPDLAKGKKQVHIFMPEMPKKHNSSVTSRTESLLSQLSSLNKF</sequence>
<protein>
    <submittedName>
        <fullName evidence="1">Uncharacterized protein</fullName>
    </submittedName>
</protein>
<keyword evidence="2" id="KW-1185">Reference proteome</keyword>
<accession>A0ACC0KLB6</accession>
<dbReference type="EMBL" id="CM046117">
    <property type="protein sequence ID" value="KAI8437075.1"/>
    <property type="molecule type" value="Genomic_DNA"/>
</dbReference>
<name>A0ACC0KLB6_CHOFU</name>
<dbReference type="Proteomes" id="UP001064048">
    <property type="component" value="Chromosome 17"/>
</dbReference>
<reference evidence="1 2" key="1">
    <citation type="journal article" date="2022" name="Genome Biol. Evol.">
        <title>The Spruce Budworm Genome: Reconstructing the Evolutionary History of Antifreeze Proteins.</title>
        <authorList>
            <person name="Beliveau C."/>
            <person name="Gagne P."/>
            <person name="Picq S."/>
            <person name="Vernygora O."/>
            <person name="Keeling C.I."/>
            <person name="Pinkney K."/>
            <person name="Doucet D."/>
            <person name="Wen F."/>
            <person name="Johnston J.S."/>
            <person name="Maaroufi H."/>
            <person name="Boyle B."/>
            <person name="Laroche J."/>
            <person name="Dewar K."/>
            <person name="Juretic N."/>
            <person name="Blackburn G."/>
            <person name="Nisole A."/>
            <person name="Brunet B."/>
            <person name="Brandao M."/>
            <person name="Lumley L."/>
            <person name="Duan J."/>
            <person name="Quan G."/>
            <person name="Lucarotti C.J."/>
            <person name="Roe A.D."/>
            <person name="Sperling F.A.H."/>
            <person name="Levesque R.C."/>
            <person name="Cusson M."/>
        </authorList>
    </citation>
    <scope>NUCLEOTIDE SEQUENCE [LARGE SCALE GENOMIC DNA]</scope>
    <source>
        <strain evidence="1">Glfc:IPQL:Cfum</strain>
    </source>
</reference>
<organism evidence="1 2">
    <name type="scientific">Choristoneura fumiferana</name>
    <name type="common">Spruce budworm moth</name>
    <name type="synonym">Archips fumiferana</name>
    <dbReference type="NCBI Taxonomy" id="7141"/>
    <lineage>
        <taxon>Eukaryota</taxon>
        <taxon>Metazoa</taxon>
        <taxon>Ecdysozoa</taxon>
        <taxon>Arthropoda</taxon>
        <taxon>Hexapoda</taxon>
        <taxon>Insecta</taxon>
        <taxon>Pterygota</taxon>
        <taxon>Neoptera</taxon>
        <taxon>Endopterygota</taxon>
        <taxon>Lepidoptera</taxon>
        <taxon>Glossata</taxon>
        <taxon>Ditrysia</taxon>
        <taxon>Tortricoidea</taxon>
        <taxon>Tortricidae</taxon>
        <taxon>Tortricinae</taxon>
        <taxon>Choristoneura</taxon>
    </lineage>
</organism>
<comment type="caution">
    <text evidence="1">The sequence shown here is derived from an EMBL/GenBank/DDBJ whole genome shotgun (WGS) entry which is preliminary data.</text>
</comment>
<proteinExistence type="predicted"/>